<feature type="domain" description="PLD phosphodiesterase" evidence="8">
    <location>
        <begin position="359"/>
        <end position="386"/>
    </location>
</feature>
<dbReference type="SMART" id="SM00155">
    <property type="entry name" value="PLDc"/>
    <property type="match status" value="2"/>
</dbReference>
<keyword evidence="6" id="KW-0594">Phospholipid biosynthesis</keyword>
<dbReference type="InterPro" id="IPR001736">
    <property type="entry name" value="PLipase_D/transphosphatidylase"/>
</dbReference>
<dbReference type="PROSITE" id="PS50035">
    <property type="entry name" value="PLD"/>
    <property type="match status" value="2"/>
</dbReference>
<dbReference type="Pfam" id="PF13091">
    <property type="entry name" value="PLDc_2"/>
    <property type="match status" value="1"/>
</dbReference>
<evidence type="ECO:0000256" key="6">
    <source>
        <dbReference type="ARBA" id="ARBA00023209"/>
    </source>
</evidence>
<dbReference type="RefSeq" id="WP_250257361.1">
    <property type="nucleotide sequence ID" value="NZ_CP097763.1"/>
</dbReference>
<proteinExistence type="inferred from homology"/>
<protein>
    <submittedName>
        <fullName evidence="9">CDP-diacylglycerol--serine O-phosphatidyltransferase</fullName>
        <ecNumber evidence="9">2.7.8.8</ecNumber>
    </submittedName>
</protein>
<dbReference type="Gene3D" id="3.30.870.10">
    <property type="entry name" value="Endonuclease Chain A"/>
    <property type="match status" value="2"/>
</dbReference>
<evidence type="ECO:0000256" key="1">
    <source>
        <dbReference type="ARBA" id="ARBA00010682"/>
    </source>
</evidence>
<feature type="domain" description="PLD phosphodiesterase" evidence="8">
    <location>
        <begin position="138"/>
        <end position="164"/>
    </location>
</feature>
<dbReference type="SUPFAM" id="SSF56024">
    <property type="entry name" value="Phospholipase D/nuclease"/>
    <property type="match status" value="2"/>
</dbReference>
<evidence type="ECO:0000256" key="3">
    <source>
        <dbReference type="ARBA" id="ARBA00022679"/>
    </source>
</evidence>
<dbReference type="PIRSF" id="PIRSF000850">
    <property type="entry name" value="Phospholipase_D_PSS"/>
    <property type="match status" value="1"/>
</dbReference>
<dbReference type="Proteomes" id="UP001056622">
    <property type="component" value="Chromosome"/>
</dbReference>
<keyword evidence="7" id="KW-1208">Phospholipid metabolism</keyword>
<dbReference type="EMBL" id="CP097763">
    <property type="protein sequence ID" value="URJ33197.1"/>
    <property type="molecule type" value="Genomic_DNA"/>
</dbReference>
<evidence type="ECO:0000256" key="2">
    <source>
        <dbReference type="ARBA" id="ARBA00022516"/>
    </source>
</evidence>
<evidence type="ECO:0000256" key="4">
    <source>
        <dbReference type="ARBA" id="ARBA00022737"/>
    </source>
</evidence>
<sequence length="458" mass="53882">MVKMKFNILNKFDDHKKFLVGLPKIVQRLDYFRILYSPKEFSNELLYAISRACNHICLVTLYLEGDQGGKKIIDALFRVKKIRPKIKIIILVDWHRARRGRIGSSKEYTNIDWYTDLVNKYPNTEIAIYGIPININEALGVFHLKGFIIDDQILYSGASLSDEYLHINTKYRYDRYHIIRNRQLSNIMLDYIDKELLSSRVSNKLGCESSLSKLNKYRKNDVRLLRRNLRRVCYCYQGNATFNELAIAPLVGLGKNSELNQAIYHLICSSKNKIILCTPYFNMPNVLINALIYLLHKGRNIEIIVGDKIANDFYIPSNKPFTLISVLPYLYELNLRYFLKKLQNYVDNKQLTVRMWKEGNNGYHVKGIWVDDEWQLLTGNNLNPRSLRFDLENALLIHDPCKMLLNQNNKELNTIRMHTSPIIHYTSLQHISNYPVKVGQFLHKIRKFRFDRLINRIL</sequence>
<reference evidence="9" key="1">
    <citation type="submission" date="2022-05" db="EMBL/GenBank/DDBJ databases">
        <title>Impact of host demography and evolutionary history on endosymbiont molecular evolution: a test in carpenter ants (Genus Camponotus) and their Blochmannia endosymbionts.</title>
        <authorList>
            <person name="Manthey J.D."/>
            <person name="Giron J.C."/>
            <person name="Hruska J.P."/>
        </authorList>
    </citation>
    <scope>NUCLEOTIDE SEQUENCE</scope>
    <source>
        <strain evidence="9">C-005</strain>
    </source>
</reference>
<dbReference type="PANTHER" id="PTHR12586">
    <property type="entry name" value="CDP-DIACYLGLYCEROL--SERINE O-PHOSPHATIDYLTRANSFERASE"/>
    <property type="match status" value="1"/>
</dbReference>
<evidence type="ECO:0000313" key="10">
    <source>
        <dbReference type="Proteomes" id="UP001056622"/>
    </source>
</evidence>
<dbReference type="InterPro" id="IPR016270">
    <property type="entry name" value="PGS1"/>
</dbReference>
<dbReference type="EC" id="2.7.8.8" evidence="9"/>
<organism evidence="9 10">
    <name type="scientific">Candidatus Blochmannia vicinus</name>
    <name type="common">nom. nud.</name>
    <dbReference type="NCBI Taxonomy" id="251540"/>
    <lineage>
        <taxon>Bacteria</taxon>
        <taxon>Pseudomonadati</taxon>
        <taxon>Pseudomonadota</taxon>
        <taxon>Gammaproteobacteria</taxon>
        <taxon>Enterobacterales</taxon>
        <taxon>Enterobacteriaceae</taxon>
        <taxon>ant endosymbionts</taxon>
        <taxon>Candidatus Blochmanniella</taxon>
    </lineage>
</organism>
<dbReference type="NCBIfam" id="NF006946">
    <property type="entry name" value="PRK09428.1"/>
    <property type="match status" value="1"/>
</dbReference>
<dbReference type="CDD" id="cd09136">
    <property type="entry name" value="PLDc_PSS_G_neg_2"/>
    <property type="match status" value="1"/>
</dbReference>
<evidence type="ECO:0000256" key="5">
    <source>
        <dbReference type="ARBA" id="ARBA00023098"/>
    </source>
</evidence>
<keyword evidence="10" id="KW-1185">Reference proteome</keyword>
<evidence type="ECO:0000313" key="9">
    <source>
        <dbReference type="EMBL" id="URJ33197.1"/>
    </source>
</evidence>
<keyword evidence="4" id="KW-0677">Repeat</keyword>
<keyword evidence="5" id="KW-0443">Lipid metabolism</keyword>
<evidence type="ECO:0000259" key="8">
    <source>
        <dbReference type="PROSITE" id="PS50035"/>
    </source>
</evidence>
<dbReference type="GO" id="GO:0003882">
    <property type="term" value="F:CDP-diacylglycerol-serine O-phosphatidyltransferase activity"/>
    <property type="evidence" value="ECO:0007669"/>
    <property type="project" value="UniProtKB-EC"/>
</dbReference>
<name>A0ABY4SVG4_9ENTR</name>
<keyword evidence="3 9" id="KW-0808">Transferase</keyword>
<dbReference type="PANTHER" id="PTHR12586:SF1">
    <property type="entry name" value="CDP-DIACYLGLYCEROL--GLYCEROL-3-PHOSPHATE 3-PHOSPHATIDYLTRANSFERASE, MITOCHONDRIAL"/>
    <property type="match status" value="1"/>
</dbReference>
<accession>A0ABY4SVG4</accession>
<evidence type="ECO:0000256" key="7">
    <source>
        <dbReference type="ARBA" id="ARBA00023264"/>
    </source>
</evidence>
<dbReference type="InterPro" id="IPR025202">
    <property type="entry name" value="PLD-like_dom"/>
</dbReference>
<keyword evidence="2" id="KW-0444">Lipid biosynthesis</keyword>
<gene>
    <name evidence="9" type="primary">pssA</name>
    <name evidence="9" type="ORF">M9408_01125</name>
</gene>
<comment type="similarity">
    <text evidence="1">Belongs to the CDP-alcohol phosphatidyltransferase class-II family.</text>
</comment>